<dbReference type="PANTHER" id="PTHR23416:SF78">
    <property type="entry name" value="LIPOPOLYSACCHARIDE BIOSYNTHESIS O-ACETYL TRANSFERASE WBBJ-RELATED"/>
    <property type="match status" value="1"/>
</dbReference>
<sequence length="185" mass="20041">MSRHQIGNIVSVAYSLVRLSLKKLIGGGRIKSGIIERISPNVVIDVDSKSKLFLGERVRIHSGSRLTAAKGGKIELGKNVRINNNCRIACREHIVVEDGVEFGPGVLVYDHDHKFDAKSGVSEKEYHTAPVKIGKKTWIGANTVILRGTEIGANCVVGAGSVLHGKYPDNVVITQPKETKIKPIS</sequence>
<accession>A0A1H9ZBS6</accession>
<keyword evidence="2" id="KW-1185">Reference proteome</keyword>
<keyword evidence="1" id="KW-0808">Transferase</keyword>
<gene>
    <name evidence="1" type="ORF">SAMN04487772_103118</name>
</gene>
<reference evidence="1 2" key="1">
    <citation type="submission" date="2016-10" db="EMBL/GenBank/DDBJ databases">
        <authorList>
            <person name="de Groot N.N."/>
        </authorList>
    </citation>
    <scope>NUCLEOTIDE SEQUENCE [LARGE SCALE GENOMIC DNA]</scope>
    <source>
        <strain evidence="1 2">DSM 1801</strain>
    </source>
</reference>
<evidence type="ECO:0000313" key="1">
    <source>
        <dbReference type="EMBL" id="SES79012.1"/>
    </source>
</evidence>
<dbReference type="InterPro" id="IPR001451">
    <property type="entry name" value="Hexapep"/>
</dbReference>
<dbReference type="SUPFAM" id="SSF51161">
    <property type="entry name" value="Trimeric LpxA-like enzymes"/>
    <property type="match status" value="1"/>
</dbReference>
<dbReference type="Gene3D" id="2.160.10.10">
    <property type="entry name" value="Hexapeptide repeat proteins"/>
    <property type="match status" value="1"/>
</dbReference>
<dbReference type="InterPro" id="IPR011004">
    <property type="entry name" value="Trimer_LpxA-like_sf"/>
</dbReference>
<dbReference type="AlphaFoldDB" id="A0A1H9ZBS6"/>
<dbReference type="OrthoDB" id="9801697at2"/>
<dbReference type="GO" id="GO:0016740">
    <property type="term" value="F:transferase activity"/>
    <property type="evidence" value="ECO:0007669"/>
    <property type="project" value="UniProtKB-KW"/>
</dbReference>
<protein>
    <submittedName>
        <fullName evidence="1">Hexapeptide repeat of succinyl-transferase</fullName>
    </submittedName>
</protein>
<proteinExistence type="predicted"/>
<dbReference type="CDD" id="cd04647">
    <property type="entry name" value="LbH_MAT_like"/>
    <property type="match status" value="1"/>
</dbReference>
<evidence type="ECO:0000313" key="2">
    <source>
        <dbReference type="Proteomes" id="UP000199800"/>
    </source>
</evidence>
<dbReference type="Pfam" id="PF00132">
    <property type="entry name" value="Hexapep"/>
    <property type="match status" value="1"/>
</dbReference>
<dbReference type="Proteomes" id="UP000199800">
    <property type="component" value="Unassembled WGS sequence"/>
</dbReference>
<dbReference type="STRING" id="29364.SAMN04487772_103118"/>
<dbReference type="RefSeq" id="WP_092476266.1">
    <property type="nucleotide sequence ID" value="NZ_FOHN01000003.1"/>
</dbReference>
<name>A0A1H9ZBS6_9FIRM</name>
<dbReference type="InterPro" id="IPR051159">
    <property type="entry name" value="Hexapeptide_acetyltransf"/>
</dbReference>
<organism evidence="1 2">
    <name type="scientific">[Clostridium] polysaccharolyticum</name>
    <dbReference type="NCBI Taxonomy" id="29364"/>
    <lineage>
        <taxon>Bacteria</taxon>
        <taxon>Bacillati</taxon>
        <taxon>Bacillota</taxon>
        <taxon>Clostridia</taxon>
        <taxon>Lachnospirales</taxon>
        <taxon>Lachnospiraceae</taxon>
    </lineage>
</organism>
<dbReference type="EMBL" id="FOHN01000003">
    <property type="protein sequence ID" value="SES79012.1"/>
    <property type="molecule type" value="Genomic_DNA"/>
</dbReference>
<dbReference type="PANTHER" id="PTHR23416">
    <property type="entry name" value="SIALIC ACID SYNTHASE-RELATED"/>
    <property type="match status" value="1"/>
</dbReference>